<reference evidence="2 3" key="1">
    <citation type="submission" date="2019-06" db="EMBL/GenBank/DDBJ databases">
        <title>Whole genome sequence for Rhodospirillaceae sp. R148.</title>
        <authorList>
            <person name="Wang G."/>
        </authorList>
    </citation>
    <scope>NUCLEOTIDE SEQUENCE [LARGE SCALE GENOMIC DNA]</scope>
    <source>
        <strain evidence="2 3">R148</strain>
    </source>
</reference>
<keyword evidence="1" id="KW-0732">Signal</keyword>
<dbReference type="Proteomes" id="UP000315252">
    <property type="component" value="Unassembled WGS sequence"/>
</dbReference>
<sequence length="155" mass="17229">MRLIILVTTVFFTLTASAYAQTDREPVYPKVTSSEDYISPFDPLQDRDAGTRERLVAALTEQQLNRGYPPQAAIVLVGFDAEEMVIMSLHRHTLATSFQARAYLTQLAPSLRNLKMVADSGAARKAGTLDILKLFGFRRVVVSDGESYSLLINVF</sequence>
<comment type="caution">
    <text evidence="2">The sequence shown here is derived from an EMBL/GenBank/DDBJ whole genome shotgun (WGS) entry which is preliminary data.</text>
</comment>
<evidence type="ECO:0000313" key="2">
    <source>
        <dbReference type="EMBL" id="TQV78315.1"/>
    </source>
</evidence>
<dbReference type="RefSeq" id="WP_142897649.1">
    <property type="nucleotide sequence ID" value="NZ_ML660057.1"/>
</dbReference>
<dbReference type="AlphaFoldDB" id="A0A545TM40"/>
<feature type="signal peptide" evidence="1">
    <location>
        <begin position="1"/>
        <end position="20"/>
    </location>
</feature>
<organism evidence="2 3">
    <name type="scientific">Denitrobaculum tricleocarpae</name>
    <dbReference type="NCBI Taxonomy" id="2591009"/>
    <lineage>
        <taxon>Bacteria</taxon>
        <taxon>Pseudomonadati</taxon>
        <taxon>Pseudomonadota</taxon>
        <taxon>Alphaproteobacteria</taxon>
        <taxon>Rhodospirillales</taxon>
        <taxon>Rhodospirillaceae</taxon>
        <taxon>Denitrobaculum</taxon>
    </lineage>
</organism>
<protein>
    <submittedName>
        <fullName evidence="2">Uncharacterized protein</fullName>
    </submittedName>
</protein>
<dbReference type="EMBL" id="VHSH01000006">
    <property type="protein sequence ID" value="TQV78315.1"/>
    <property type="molecule type" value="Genomic_DNA"/>
</dbReference>
<evidence type="ECO:0000256" key="1">
    <source>
        <dbReference type="SAM" id="SignalP"/>
    </source>
</evidence>
<name>A0A545TM40_9PROT</name>
<proteinExistence type="predicted"/>
<evidence type="ECO:0000313" key="3">
    <source>
        <dbReference type="Proteomes" id="UP000315252"/>
    </source>
</evidence>
<feature type="chain" id="PRO_5022244380" evidence="1">
    <location>
        <begin position="21"/>
        <end position="155"/>
    </location>
</feature>
<gene>
    <name evidence="2" type="ORF">FKG95_17240</name>
</gene>
<accession>A0A545TM40</accession>
<keyword evidence="3" id="KW-1185">Reference proteome</keyword>